<dbReference type="EMBL" id="BARW01019961">
    <property type="protein sequence ID" value="GAJ01099.1"/>
    <property type="molecule type" value="Genomic_DNA"/>
</dbReference>
<sequence length="38" mass="4534">EYSYQEILSIPFDEIYDLLPDTIKIYEQKLSLLGLKEL</sequence>
<proteinExistence type="predicted"/>
<name>X1T763_9ZZZZ</name>
<organism evidence="1">
    <name type="scientific">marine sediment metagenome</name>
    <dbReference type="NCBI Taxonomy" id="412755"/>
    <lineage>
        <taxon>unclassified sequences</taxon>
        <taxon>metagenomes</taxon>
        <taxon>ecological metagenomes</taxon>
    </lineage>
</organism>
<protein>
    <submittedName>
        <fullName evidence="1">Uncharacterized protein</fullName>
    </submittedName>
</protein>
<reference evidence="1" key="1">
    <citation type="journal article" date="2014" name="Front. Microbiol.">
        <title>High frequency of phylogenetically diverse reductive dehalogenase-homologous genes in deep subseafloor sedimentary metagenomes.</title>
        <authorList>
            <person name="Kawai M."/>
            <person name="Futagami T."/>
            <person name="Toyoda A."/>
            <person name="Takaki Y."/>
            <person name="Nishi S."/>
            <person name="Hori S."/>
            <person name="Arai W."/>
            <person name="Tsubouchi T."/>
            <person name="Morono Y."/>
            <person name="Uchiyama I."/>
            <person name="Ito T."/>
            <person name="Fujiyama A."/>
            <person name="Inagaki F."/>
            <person name="Takami H."/>
        </authorList>
    </citation>
    <scope>NUCLEOTIDE SEQUENCE</scope>
    <source>
        <strain evidence="1">Expedition CK06-06</strain>
    </source>
</reference>
<dbReference type="AlphaFoldDB" id="X1T763"/>
<evidence type="ECO:0000313" key="1">
    <source>
        <dbReference type="EMBL" id="GAJ01099.1"/>
    </source>
</evidence>
<comment type="caution">
    <text evidence="1">The sequence shown here is derived from an EMBL/GenBank/DDBJ whole genome shotgun (WGS) entry which is preliminary data.</text>
</comment>
<feature type="non-terminal residue" evidence="1">
    <location>
        <position position="1"/>
    </location>
</feature>
<accession>X1T763</accession>
<gene>
    <name evidence="1" type="ORF">S12H4_33816</name>
</gene>